<evidence type="ECO:0000313" key="1">
    <source>
        <dbReference type="EMBL" id="KAG8238009.1"/>
    </source>
</evidence>
<proteinExistence type="predicted"/>
<protein>
    <submittedName>
        <fullName evidence="1">Uncharacterized protein</fullName>
    </submittedName>
</protein>
<comment type="caution">
    <text evidence="1">The sequence shown here is derived from an EMBL/GenBank/DDBJ whole genome shotgun (WGS) entry which is preliminary data.</text>
</comment>
<dbReference type="OrthoDB" id="8052806at2759"/>
<reference evidence="1" key="1">
    <citation type="submission" date="2013-04" db="EMBL/GenBank/DDBJ databases">
        <authorList>
            <person name="Qu J."/>
            <person name="Murali S.C."/>
            <person name="Bandaranaike D."/>
            <person name="Bellair M."/>
            <person name="Blankenburg K."/>
            <person name="Chao H."/>
            <person name="Dinh H."/>
            <person name="Doddapaneni H."/>
            <person name="Downs B."/>
            <person name="Dugan-Rocha S."/>
            <person name="Elkadiri S."/>
            <person name="Gnanaolivu R.D."/>
            <person name="Hernandez B."/>
            <person name="Javaid M."/>
            <person name="Jayaseelan J.C."/>
            <person name="Lee S."/>
            <person name="Li M."/>
            <person name="Ming W."/>
            <person name="Munidasa M."/>
            <person name="Muniz J."/>
            <person name="Nguyen L."/>
            <person name="Ongeri F."/>
            <person name="Osuji N."/>
            <person name="Pu L.-L."/>
            <person name="Puazo M."/>
            <person name="Qu C."/>
            <person name="Quiroz J."/>
            <person name="Raj R."/>
            <person name="Weissenberger G."/>
            <person name="Xin Y."/>
            <person name="Zou X."/>
            <person name="Han Y."/>
            <person name="Richards S."/>
            <person name="Worley K."/>
            <person name="Muzny D."/>
            <person name="Gibbs R."/>
        </authorList>
    </citation>
    <scope>NUCLEOTIDE SEQUENCE</scope>
    <source>
        <strain evidence="1">Sampled in the wild</strain>
    </source>
</reference>
<dbReference type="EMBL" id="KZ309262">
    <property type="protein sequence ID" value="KAG8238009.1"/>
    <property type="molecule type" value="Genomic_DNA"/>
</dbReference>
<reference evidence="1" key="2">
    <citation type="submission" date="2017-10" db="EMBL/GenBank/DDBJ databases">
        <title>Ladona fulva Genome sequencing and assembly.</title>
        <authorList>
            <person name="Murali S."/>
            <person name="Richards S."/>
            <person name="Bandaranaike D."/>
            <person name="Bellair M."/>
            <person name="Blankenburg K."/>
            <person name="Chao H."/>
            <person name="Dinh H."/>
            <person name="Doddapaneni H."/>
            <person name="Dugan-Rocha S."/>
            <person name="Elkadiri S."/>
            <person name="Gnanaolivu R."/>
            <person name="Hernandez B."/>
            <person name="Skinner E."/>
            <person name="Javaid M."/>
            <person name="Lee S."/>
            <person name="Li M."/>
            <person name="Ming W."/>
            <person name="Munidasa M."/>
            <person name="Muniz J."/>
            <person name="Nguyen L."/>
            <person name="Hughes D."/>
            <person name="Osuji N."/>
            <person name="Pu L.-L."/>
            <person name="Puazo M."/>
            <person name="Qu C."/>
            <person name="Quiroz J."/>
            <person name="Raj R."/>
            <person name="Weissenberger G."/>
            <person name="Xin Y."/>
            <person name="Zou X."/>
            <person name="Han Y."/>
            <person name="Worley K."/>
            <person name="Muzny D."/>
            <person name="Gibbs R."/>
        </authorList>
    </citation>
    <scope>NUCLEOTIDE SEQUENCE</scope>
    <source>
        <strain evidence="1">Sampled in the wild</strain>
    </source>
</reference>
<keyword evidence="2" id="KW-1185">Reference proteome</keyword>
<evidence type="ECO:0000313" key="2">
    <source>
        <dbReference type="Proteomes" id="UP000792457"/>
    </source>
</evidence>
<name>A0A8K0PC11_LADFU</name>
<dbReference type="AlphaFoldDB" id="A0A8K0PC11"/>
<gene>
    <name evidence="1" type="ORF">J437_LFUL015287</name>
</gene>
<organism evidence="1 2">
    <name type="scientific">Ladona fulva</name>
    <name type="common">Scarce chaser dragonfly</name>
    <name type="synonym">Libellula fulva</name>
    <dbReference type="NCBI Taxonomy" id="123851"/>
    <lineage>
        <taxon>Eukaryota</taxon>
        <taxon>Metazoa</taxon>
        <taxon>Ecdysozoa</taxon>
        <taxon>Arthropoda</taxon>
        <taxon>Hexapoda</taxon>
        <taxon>Insecta</taxon>
        <taxon>Pterygota</taxon>
        <taxon>Palaeoptera</taxon>
        <taxon>Odonata</taxon>
        <taxon>Epiprocta</taxon>
        <taxon>Anisoptera</taxon>
        <taxon>Libelluloidea</taxon>
        <taxon>Libellulidae</taxon>
        <taxon>Ladona</taxon>
    </lineage>
</organism>
<accession>A0A8K0PC11</accession>
<dbReference type="Proteomes" id="UP000792457">
    <property type="component" value="Unassembled WGS sequence"/>
</dbReference>
<sequence>MTSSECFGGRTNTNLPLGEYNLTTVTYGVASAPYLAIRTLQKLVEDEGSPLPDGITCPLQINLHG</sequence>